<dbReference type="InterPro" id="IPR003730">
    <property type="entry name" value="Cu_polyphenol_OxRdtase"/>
</dbReference>
<dbReference type="PANTHER" id="PTHR30616">
    <property type="entry name" value="UNCHARACTERIZED PROTEIN YFIH"/>
    <property type="match status" value="1"/>
</dbReference>
<dbReference type="CDD" id="cd16833">
    <property type="entry name" value="YfiH"/>
    <property type="match status" value="1"/>
</dbReference>
<accession>A0ABR9MYI6</accession>
<evidence type="ECO:0000256" key="5">
    <source>
        <dbReference type="ARBA" id="ARBA00022723"/>
    </source>
</evidence>
<dbReference type="InterPro" id="IPR038371">
    <property type="entry name" value="Cu_polyphenol_OxRdtase_sf"/>
</dbReference>
<dbReference type="Pfam" id="PF02578">
    <property type="entry name" value="Cu-oxidase_4"/>
    <property type="match status" value="1"/>
</dbReference>
<comment type="catalytic activity">
    <reaction evidence="10">
        <text>adenosine + phosphate = alpha-D-ribose 1-phosphate + adenine</text>
        <dbReference type="Rhea" id="RHEA:27642"/>
        <dbReference type="ChEBI" id="CHEBI:16335"/>
        <dbReference type="ChEBI" id="CHEBI:16708"/>
        <dbReference type="ChEBI" id="CHEBI:43474"/>
        <dbReference type="ChEBI" id="CHEBI:57720"/>
        <dbReference type="EC" id="2.4.2.1"/>
    </reaction>
    <physiologicalReaction direction="left-to-right" evidence="10">
        <dbReference type="Rhea" id="RHEA:27643"/>
    </physiologicalReaction>
</comment>
<evidence type="ECO:0000256" key="8">
    <source>
        <dbReference type="ARBA" id="ARBA00023008"/>
    </source>
</evidence>
<evidence type="ECO:0000256" key="4">
    <source>
        <dbReference type="ARBA" id="ARBA00022679"/>
    </source>
</evidence>
<evidence type="ECO:0000256" key="10">
    <source>
        <dbReference type="ARBA" id="ARBA00048968"/>
    </source>
</evidence>
<dbReference type="InterPro" id="IPR011324">
    <property type="entry name" value="Cytotoxic_necrot_fac-like_cat"/>
</dbReference>
<comment type="function">
    <text evidence="2">Purine nucleoside enzyme that catalyzes the phosphorolysis of adenosine and inosine nucleosides, yielding D-ribose 1-phosphate and the respective free bases, adenine and hypoxanthine. Also catalyzes the phosphorolysis of S-methyl-5'-thioadenosine into adenine and S-methyl-5-thio-alpha-D-ribose 1-phosphate. Also has adenosine deaminase activity.</text>
</comment>
<comment type="catalytic activity">
    <reaction evidence="9">
        <text>adenosine + H2O + H(+) = inosine + NH4(+)</text>
        <dbReference type="Rhea" id="RHEA:24408"/>
        <dbReference type="ChEBI" id="CHEBI:15377"/>
        <dbReference type="ChEBI" id="CHEBI:15378"/>
        <dbReference type="ChEBI" id="CHEBI:16335"/>
        <dbReference type="ChEBI" id="CHEBI:17596"/>
        <dbReference type="ChEBI" id="CHEBI:28938"/>
        <dbReference type="EC" id="3.5.4.4"/>
    </reaction>
    <physiologicalReaction direction="left-to-right" evidence="9">
        <dbReference type="Rhea" id="RHEA:24409"/>
    </physiologicalReaction>
</comment>
<keyword evidence="13" id="KW-1185">Reference proteome</keyword>
<sequence>MTAATGIGTIPVDLGAGVRAFFTTAAGGVSPAPWAGPSGPGLNLGLNVSDDAGRVRANRARLGAVLGGAPVAFATQVHSARVIPLGPGERRRWHADPVPDTAGDGDALVTAERGLGLGVLVADCVPVLLADPEARVVGVAHAGRKGVAAGVVLRALESMTERGARPGRVRAAVGPAVCGRCYEVPEELRHEVAAVEPAAFAETSWGTPSLDLPAAVGAQLAGAGVAVTRIPRCTLEDEELYSHRRATARGTTTGRQAGVVALLSDVAPLDCQSPRLPFES</sequence>
<gene>
    <name evidence="12" type="ORF">IHE71_12125</name>
</gene>
<evidence type="ECO:0000313" key="13">
    <source>
        <dbReference type="Proteomes" id="UP000625527"/>
    </source>
</evidence>
<evidence type="ECO:0000256" key="9">
    <source>
        <dbReference type="ARBA" id="ARBA00047989"/>
    </source>
</evidence>
<evidence type="ECO:0000256" key="6">
    <source>
        <dbReference type="ARBA" id="ARBA00022801"/>
    </source>
</evidence>
<protein>
    <submittedName>
        <fullName evidence="12">Laccase domain-containing protein</fullName>
    </submittedName>
</protein>
<keyword evidence="8" id="KW-0186">Copper</keyword>
<keyword evidence="7" id="KW-0862">Zinc</keyword>
<name>A0ABR9MYI6_9MICO</name>
<evidence type="ECO:0000256" key="2">
    <source>
        <dbReference type="ARBA" id="ARBA00003215"/>
    </source>
</evidence>
<dbReference type="PANTHER" id="PTHR30616:SF2">
    <property type="entry name" value="PURINE NUCLEOSIDE PHOSPHORYLASE LACC1"/>
    <property type="match status" value="1"/>
</dbReference>
<dbReference type="Proteomes" id="UP000625527">
    <property type="component" value="Unassembled WGS sequence"/>
</dbReference>
<organism evidence="12 13">
    <name type="scientific">Myceligenerans pegani</name>
    <dbReference type="NCBI Taxonomy" id="2776917"/>
    <lineage>
        <taxon>Bacteria</taxon>
        <taxon>Bacillati</taxon>
        <taxon>Actinomycetota</taxon>
        <taxon>Actinomycetes</taxon>
        <taxon>Micrococcales</taxon>
        <taxon>Promicromonosporaceae</taxon>
        <taxon>Myceligenerans</taxon>
    </lineage>
</organism>
<evidence type="ECO:0000256" key="7">
    <source>
        <dbReference type="ARBA" id="ARBA00022833"/>
    </source>
</evidence>
<comment type="caution">
    <text evidence="12">The sequence shown here is derived from an EMBL/GenBank/DDBJ whole genome shotgun (WGS) entry which is preliminary data.</text>
</comment>
<dbReference type="RefSeq" id="WP_192863018.1">
    <property type="nucleotide sequence ID" value="NZ_JADAQT010000085.1"/>
</dbReference>
<keyword evidence="5" id="KW-0479">Metal-binding</keyword>
<keyword evidence="4" id="KW-0808">Transferase</keyword>
<evidence type="ECO:0000313" key="12">
    <source>
        <dbReference type="EMBL" id="MBE1876455.1"/>
    </source>
</evidence>
<dbReference type="Gene3D" id="3.60.140.10">
    <property type="entry name" value="CNF1/YfiH-like putative cysteine hydrolases"/>
    <property type="match status" value="1"/>
</dbReference>
<proteinExistence type="inferred from homology"/>
<evidence type="ECO:0000256" key="11">
    <source>
        <dbReference type="ARBA" id="ARBA00049893"/>
    </source>
</evidence>
<evidence type="ECO:0000256" key="3">
    <source>
        <dbReference type="ARBA" id="ARBA00007353"/>
    </source>
</evidence>
<dbReference type="SUPFAM" id="SSF64438">
    <property type="entry name" value="CNF1/YfiH-like putative cysteine hydrolases"/>
    <property type="match status" value="1"/>
</dbReference>
<comment type="catalytic activity">
    <reaction evidence="1">
        <text>inosine + phosphate = alpha-D-ribose 1-phosphate + hypoxanthine</text>
        <dbReference type="Rhea" id="RHEA:27646"/>
        <dbReference type="ChEBI" id="CHEBI:17368"/>
        <dbReference type="ChEBI" id="CHEBI:17596"/>
        <dbReference type="ChEBI" id="CHEBI:43474"/>
        <dbReference type="ChEBI" id="CHEBI:57720"/>
        <dbReference type="EC" id="2.4.2.1"/>
    </reaction>
    <physiologicalReaction direction="left-to-right" evidence="1">
        <dbReference type="Rhea" id="RHEA:27647"/>
    </physiologicalReaction>
</comment>
<comment type="similarity">
    <text evidence="3">Belongs to the purine nucleoside phosphorylase YfiH/LACC1 family.</text>
</comment>
<dbReference type="EMBL" id="JADAQT010000085">
    <property type="protein sequence ID" value="MBE1876455.1"/>
    <property type="molecule type" value="Genomic_DNA"/>
</dbReference>
<comment type="catalytic activity">
    <reaction evidence="11">
        <text>S-methyl-5'-thioadenosine + phosphate = 5-(methylsulfanyl)-alpha-D-ribose 1-phosphate + adenine</text>
        <dbReference type="Rhea" id="RHEA:11852"/>
        <dbReference type="ChEBI" id="CHEBI:16708"/>
        <dbReference type="ChEBI" id="CHEBI:17509"/>
        <dbReference type="ChEBI" id="CHEBI:43474"/>
        <dbReference type="ChEBI" id="CHEBI:58533"/>
        <dbReference type="EC" id="2.4.2.28"/>
    </reaction>
    <physiologicalReaction direction="left-to-right" evidence="11">
        <dbReference type="Rhea" id="RHEA:11853"/>
    </physiologicalReaction>
</comment>
<reference evidence="12 13" key="1">
    <citation type="submission" date="2020-10" db="EMBL/GenBank/DDBJ databases">
        <title>Myceligenerans pegani sp. nov., an endophytic actinomycete isolated from Peganum harmala L. in Xinjiang, China.</title>
        <authorList>
            <person name="Xin L."/>
        </authorList>
    </citation>
    <scope>NUCLEOTIDE SEQUENCE [LARGE SCALE GENOMIC DNA]</scope>
    <source>
        <strain evidence="12 13">TRM65318</strain>
    </source>
</reference>
<keyword evidence="6" id="KW-0378">Hydrolase</keyword>
<evidence type="ECO:0000256" key="1">
    <source>
        <dbReference type="ARBA" id="ARBA00000553"/>
    </source>
</evidence>